<dbReference type="EMBL" id="BMAT01012169">
    <property type="protein sequence ID" value="GFR87258.1"/>
    <property type="molecule type" value="Genomic_DNA"/>
</dbReference>
<dbReference type="Gene3D" id="3.30.428.10">
    <property type="entry name" value="HIT-like"/>
    <property type="match status" value="1"/>
</dbReference>
<sequence length="447" mass="51084">MAEQSNNLMPVDQEPKGLGSRICKAIMGVRWKVNWFVLLGLVVVGILFYMLTSSQLIDGAGSLRWKPVGLQGDGHTGHHMYSTWPDFDTEPFINKAFFKGKCAPIINYTMSNLVQVKKQWAVTKDLKCRELYEKFVSIFSFEARDAPLKLPTKFMTKLKHWLGDSDELLQQAYNQEVIHVVSEYTREHTIFNSLRDKRPVLPPAESEDEYFNKLLAETAKNCDFCNYKENTAEHIFGRLESKHSFTASNAFKLDTLHALVAPKKHDPLHWTLEEFLDLFGLVGSWLKKAHAYYPNAKFPSLIWDVLPKCGASQVHPHLHVMLDPERYHGQIEAWREGAEDYDRDHGNNYFTDMVNIYSALNLTVARGSAVAFANLVKCFSMGMGLPPIDVEEGKMPAYARIITRGYVTDIRTDISSLELFMAASVNIDPYKTMHTIRQYIEETNLNT</sequence>
<dbReference type="InterPro" id="IPR036265">
    <property type="entry name" value="HIT-like_sf"/>
</dbReference>
<reference evidence="2 3" key="1">
    <citation type="journal article" date="2021" name="Elife">
        <title>Chloroplast acquisition without the gene transfer in kleptoplastic sea slugs, Plakobranchus ocellatus.</title>
        <authorList>
            <person name="Maeda T."/>
            <person name="Takahashi S."/>
            <person name="Yoshida T."/>
            <person name="Shimamura S."/>
            <person name="Takaki Y."/>
            <person name="Nagai Y."/>
            <person name="Toyoda A."/>
            <person name="Suzuki Y."/>
            <person name="Arimoto A."/>
            <person name="Ishii H."/>
            <person name="Satoh N."/>
            <person name="Nishiyama T."/>
            <person name="Hasebe M."/>
            <person name="Maruyama T."/>
            <person name="Minagawa J."/>
            <person name="Obokata J."/>
            <person name="Shigenobu S."/>
        </authorList>
    </citation>
    <scope>NUCLEOTIDE SEQUENCE [LARGE SCALE GENOMIC DNA]</scope>
</reference>
<keyword evidence="3" id="KW-1185">Reference proteome</keyword>
<evidence type="ECO:0000313" key="3">
    <source>
        <dbReference type="Proteomes" id="UP000762676"/>
    </source>
</evidence>
<proteinExistence type="predicted"/>
<accession>A0AAV4GQQ0</accession>
<dbReference type="PANTHER" id="PTHR34714">
    <property type="entry name" value="EGF-LIKE DOMAIN-CONTAINING PROTEIN"/>
    <property type="match status" value="1"/>
</dbReference>
<dbReference type="SUPFAM" id="SSF54197">
    <property type="entry name" value="HIT-like"/>
    <property type="match status" value="1"/>
</dbReference>
<dbReference type="AlphaFoldDB" id="A0AAV4GQQ0"/>
<evidence type="ECO:0000313" key="2">
    <source>
        <dbReference type="EMBL" id="GFR87258.1"/>
    </source>
</evidence>
<keyword evidence="1" id="KW-1133">Transmembrane helix</keyword>
<dbReference type="Proteomes" id="UP000762676">
    <property type="component" value="Unassembled WGS sequence"/>
</dbReference>
<keyword evidence="1" id="KW-0812">Transmembrane</keyword>
<evidence type="ECO:0000256" key="1">
    <source>
        <dbReference type="SAM" id="Phobius"/>
    </source>
</evidence>
<protein>
    <submittedName>
        <fullName evidence="2">Uncharacterized protein</fullName>
    </submittedName>
</protein>
<feature type="transmembrane region" description="Helical" evidence="1">
    <location>
        <begin position="33"/>
        <end position="51"/>
    </location>
</feature>
<name>A0AAV4GQQ0_9GAST</name>
<organism evidence="2 3">
    <name type="scientific">Elysia marginata</name>
    <dbReference type="NCBI Taxonomy" id="1093978"/>
    <lineage>
        <taxon>Eukaryota</taxon>
        <taxon>Metazoa</taxon>
        <taxon>Spiralia</taxon>
        <taxon>Lophotrochozoa</taxon>
        <taxon>Mollusca</taxon>
        <taxon>Gastropoda</taxon>
        <taxon>Heterobranchia</taxon>
        <taxon>Euthyneura</taxon>
        <taxon>Panpulmonata</taxon>
        <taxon>Sacoglossa</taxon>
        <taxon>Placobranchoidea</taxon>
        <taxon>Plakobranchidae</taxon>
        <taxon>Elysia</taxon>
    </lineage>
</organism>
<keyword evidence="1" id="KW-0472">Membrane</keyword>
<comment type="caution">
    <text evidence="2">The sequence shown here is derived from an EMBL/GenBank/DDBJ whole genome shotgun (WGS) entry which is preliminary data.</text>
</comment>
<dbReference type="PANTHER" id="PTHR34714:SF3">
    <property type="match status" value="1"/>
</dbReference>
<gene>
    <name evidence="2" type="ORF">ElyMa_006071600</name>
</gene>